<evidence type="ECO:0000256" key="5">
    <source>
        <dbReference type="ARBA" id="ARBA00022833"/>
    </source>
</evidence>
<evidence type="ECO:0000256" key="4">
    <source>
        <dbReference type="ARBA" id="ARBA00022801"/>
    </source>
</evidence>
<name>A0A9W8B8V3_9FUNG</name>
<dbReference type="GO" id="GO:0004222">
    <property type="term" value="F:metalloendopeptidase activity"/>
    <property type="evidence" value="ECO:0007669"/>
    <property type="project" value="UniProtKB-EC"/>
</dbReference>
<dbReference type="GO" id="GO:0006508">
    <property type="term" value="P:proteolysis"/>
    <property type="evidence" value="ECO:0007669"/>
    <property type="project" value="UniProtKB-KW"/>
</dbReference>
<dbReference type="InterPro" id="IPR050626">
    <property type="entry name" value="Peptidase_M16"/>
</dbReference>
<dbReference type="Pfam" id="PF05193">
    <property type="entry name" value="Peptidase_M16_C"/>
    <property type="match status" value="1"/>
</dbReference>
<dbReference type="Gene3D" id="3.30.830.10">
    <property type="entry name" value="Metalloenzyme, LuxS/M16 peptidase-like"/>
    <property type="match status" value="5"/>
</dbReference>
<dbReference type="EC" id="3.4.24.56" evidence="9"/>
<feature type="domain" description="Peptidase M16 C-terminal" evidence="7">
    <location>
        <begin position="20"/>
        <end position="197"/>
    </location>
</feature>
<evidence type="ECO:0000256" key="6">
    <source>
        <dbReference type="ARBA" id="ARBA00023049"/>
    </source>
</evidence>
<evidence type="ECO:0000313" key="10">
    <source>
        <dbReference type="Proteomes" id="UP001150907"/>
    </source>
</evidence>
<keyword evidence="3" id="KW-0479">Metal-binding</keyword>
<feature type="domain" description="Peptidase M16 middle/third" evidence="8">
    <location>
        <begin position="205"/>
        <end position="374"/>
    </location>
</feature>
<evidence type="ECO:0000256" key="3">
    <source>
        <dbReference type="ARBA" id="ARBA00022723"/>
    </source>
</evidence>
<keyword evidence="6 9" id="KW-0482">Metalloprotease</keyword>
<proteinExistence type="inferred from homology"/>
<sequence>MVGCIESLQQSAETHGLNLHEEMHKFYNQYYSSDIMKLALYGNQELDQLVEWAVQKFSGVKSKGNTVPKLPEHPVGIEQLGKCIYYETVNDIHQVVIEFPVPETKALYRYDPDIYITHLIGHESTGSLLSYLKQKGWAVGLSAGSNHNDIEGYGKLYISINATPEGLEHHADVVQAVFAYINLAASSGPQEYVFNELCTITKIGFDNRKKIDAVTWVQNYMHIIHNEYLAPEHALSKDSAFEKLDSDAIMHYLAFLNPGNYRLFIGASKHALVKCSDVELHFGTAYHVASLPASLTTELVNNCATIDELCLPAKNPFIPDDLSIKNPNMLGDQAILKPTLLKFNKDIELWFKQDDQFNTPKGSIVLEVELARVTLAKLQAHMDSMFDTTYIKMCMVGNFDEEDALSTARDVQSILKPMMSYIYCGPLINLKDQAISLTVEGEANPAYVTLHINKFVHDMRQKLASISDEQFDNRVASQVNILEERMKNVDEEAGTYYAFISTGSYDFARYGKKVACLKTLVKSNLLEFWDKHINPSTAPDYKRLDSQMWSSKIWCPTASDLATYSSKTLALYGCMRSEGNAELDIAKLDGFINAAVNERMKNPDADVGADDLVEKLKAACLSESGAAYIPGESAEVSAHTRTALQLAINEQDAFFNYELKCQSDFTNIGMAKTPDGVWMLNDGAKFKATQRLHRVNAPVESLVPKYKD</sequence>
<gene>
    <name evidence="9" type="primary">STE23_8</name>
    <name evidence="9" type="ORF">H4R26_005363</name>
</gene>
<keyword evidence="5" id="KW-0862">Zinc</keyword>
<reference evidence="9" key="1">
    <citation type="submission" date="2022-07" db="EMBL/GenBank/DDBJ databases">
        <title>Phylogenomic reconstructions and comparative analyses of Kickxellomycotina fungi.</title>
        <authorList>
            <person name="Reynolds N.K."/>
            <person name="Stajich J.E."/>
            <person name="Barry K."/>
            <person name="Grigoriev I.V."/>
            <person name="Crous P."/>
            <person name="Smith M.E."/>
        </authorList>
    </citation>
    <scope>NUCLEOTIDE SEQUENCE</scope>
    <source>
        <strain evidence="9">IMI 214461</strain>
    </source>
</reference>
<dbReference type="SUPFAM" id="SSF63411">
    <property type="entry name" value="LuxS/MPP-like metallohydrolase"/>
    <property type="match status" value="5"/>
</dbReference>
<dbReference type="InterPro" id="IPR032632">
    <property type="entry name" value="Peptidase_M16_M"/>
</dbReference>
<accession>A0A9W8B8V3</accession>
<evidence type="ECO:0000256" key="1">
    <source>
        <dbReference type="ARBA" id="ARBA00007261"/>
    </source>
</evidence>
<dbReference type="GO" id="GO:0046872">
    <property type="term" value="F:metal ion binding"/>
    <property type="evidence" value="ECO:0007669"/>
    <property type="project" value="UniProtKB-KW"/>
</dbReference>
<protein>
    <submittedName>
        <fullName evidence="9">Metalloprotease</fullName>
        <ecNumber evidence="9">3.4.24.56</ecNumber>
    </submittedName>
</protein>
<evidence type="ECO:0000259" key="8">
    <source>
        <dbReference type="Pfam" id="PF16187"/>
    </source>
</evidence>
<dbReference type="FunFam" id="3.30.830.10:FF:000005">
    <property type="entry name" value="nardilysin isoform X1"/>
    <property type="match status" value="1"/>
</dbReference>
<dbReference type="PANTHER" id="PTHR43690">
    <property type="entry name" value="NARDILYSIN"/>
    <property type="match status" value="1"/>
</dbReference>
<dbReference type="InterPro" id="IPR011249">
    <property type="entry name" value="Metalloenz_LuxS/M16"/>
</dbReference>
<keyword evidence="2" id="KW-0645">Protease</keyword>
<dbReference type="OrthoDB" id="952271at2759"/>
<evidence type="ECO:0000256" key="2">
    <source>
        <dbReference type="ARBA" id="ARBA00022670"/>
    </source>
</evidence>
<organism evidence="9 10">
    <name type="scientific">Coemansia thaxteri</name>
    <dbReference type="NCBI Taxonomy" id="2663907"/>
    <lineage>
        <taxon>Eukaryota</taxon>
        <taxon>Fungi</taxon>
        <taxon>Fungi incertae sedis</taxon>
        <taxon>Zoopagomycota</taxon>
        <taxon>Kickxellomycotina</taxon>
        <taxon>Kickxellomycetes</taxon>
        <taxon>Kickxellales</taxon>
        <taxon>Kickxellaceae</taxon>
        <taxon>Coemansia</taxon>
    </lineage>
</organism>
<keyword evidence="4 9" id="KW-0378">Hydrolase</keyword>
<evidence type="ECO:0000313" key="9">
    <source>
        <dbReference type="EMBL" id="KAJ1998694.1"/>
    </source>
</evidence>
<evidence type="ECO:0000259" key="7">
    <source>
        <dbReference type="Pfam" id="PF05193"/>
    </source>
</evidence>
<dbReference type="AlphaFoldDB" id="A0A9W8B8V3"/>
<dbReference type="InterPro" id="IPR007863">
    <property type="entry name" value="Peptidase_M16_C"/>
</dbReference>
<comment type="caution">
    <text evidence="9">The sequence shown here is derived from an EMBL/GenBank/DDBJ whole genome shotgun (WGS) entry which is preliminary data.</text>
</comment>
<comment type="similarity">
    <text evidence="1">Belongs to the peptidase M16 family.</text>
</comment>
<dbReference type="Proteomes" id="UP001150907">
    <property type="component" value="Unassembled WGS sequence"/>
</dbReference>
<dbReference type="PANTHER" id="PTHR43690:SF18">
    <property type="entry name" value="INSULIN-DEGRADING ENZYME-RELATED"/>
    <property type="match status" value="1"/>
</dbReference>
<dbReference type="EMBL" id="JANBQF010000886">
    <property type="protein sequence ID" value="KAJ1998694.1"/>
    <property type="molecule type" value="Genomic_DNA"/>
</dbReference>
<dbReference type="Pfam" id="PF16187">
    <property type="entry name" value="Peptidase_M16_M"/>
    <property type="match status" value="1"/>
</dbReference>
<keyword evidence="10" id="KW-1185">Reference proteome</keyword>